<dbReference type="Gene3D" id="3.50.50.60">
    <property type="entry name" value="FAD/NAD(P)-binding domain"/>
    <property type="match status" value="1"/>
</dbReference>
<dbReference type="PRINTS" id="PR00420">
    <property type="entry name" value="RNGMNOXGNASE"/>
</dbReference>
<keyword evidence="5" id="KW-0503">Monooxygenase</keyword>
<reference evidence="7" key="2">
    <citation type="journal article" date="2023" name="IMA Fungus">
        <title>Comparative genomic study of the Penicillium genus elucidates a diverse pangenome and 15 lateral gene transfer events.</title>
        <authorList>
            <person name="Petersen C."/>
            <person name="Sorensen T."/>
            <person name="Nielsen M.R."/>
            <person name="Sondergaard T.E."/>
            <person name="Sorensen J.L."/>
            <person name="Fitzpatrick D.A."/>
            <person name="Frisvad J.C."/>
            <person name="Nielsen K.L."/>
        </authorList>
    </citation>
    <scope>NUCLEOTIDE SEQUENCE</scope>
    <source>
        <strain evidence="7">IBT 21472</strain>
    </source>
</reference>
<sequence length="466" mass="51454">MTKMTTDPQLSASAPHAGNDAAPNSTGIKVVIVGIGLAGITAAIECHRKAHSVIVLEKVSELKHDAGDGIMIAPNASRVIRQWGDELFAEIVLNRCDSTQVDMMDHNDNLIARQELPGKGEGIVTNRGKLVCLLYAHAKNRLGIDIRLGSRVTDYWEENGQAGVTLDDGERISGDCVVCADGVHGMSRKFVTKEEVAPQETGWATFRAHIETDAFANDEDAKWVLAGTESKDRTYAWFGDGLNVAMMTLKRGKEVVWMTTHKDCYGARETWNGGGQAKMEDALATISHWPGRHRIEAVIRHTKPSKLVNHALIYRPPLRTWISDGGRTMLIGDSAHPYYPVVAQGGSQGIEDGAVLAIALSLAGKERVPLALQVVEKIRYPRASVIQLGSQTFQATVLRSDWGKEESKRDEFRFPNPDWIFSHDCQSYAYQEFESVVEAIRDGKEYVPTNIPIDGVYRVENTYKRG</sequence>
<evidence type="ECO:0000256" key="3">
    <source>
        <dbReference type="ARBA" id="ARBA00022827"/>
    </source>
</evidence>
<dbReference type="OrthoDB" id="16820at2759"/>
<dbReference type="PANTHER" id="PTHR13789">
    <property type="entry name" value="MONOOXYGENASE"/>
    <property type="match status" value="1"/>
</dbReference>
<evidence type="ECO:0000256" key="4">
    <source>
        <dbReference type="ARBA" id="ARBA00023002"/>
    </source>
</evidence>
<protein>
    <submittedName>
        <fullName evidence="7">FAD dependent oxidoreductase</fullName>
    </submittedName>
</protein>
<dbReference type="InterPro" id="IPR002938">
    <property type="entry name" value="FAD-bd"/>
</dbReference>
<dbReference type="GO" id="GO:0004497">
    <property type="term" value="F:monooxygenase activity"/>
    <property type="evidence" value="ECO:0007669"/>
    <property type="project" value="UniProtKB-KW"/>
</dbReference>
<feature type="domain" description="FAD-binding" evidence="6">
    <location>
        <begin position="29"/>
        <end position="373"/>
    </location>
</feature>
<evidence type="ECO:0000256" key="2">
    <source>
        <dbReference type="ARBA" id="ARBA00022630"/>
    </source>
</evidence>
<accession>A0A9W9Q5F5</accession>
<dbReference type="EMBL" id="JAPZBO010000002">
    <property type="protein sequence ID" value="KAJ5324955.1"/>
    <property type="molecule type" value="Genomic_DNA"/>
</dbReference>
<keyword evidence="3" id="KW-0274">FAD</keyword>
<dbReference type="SUPFAM" id="SSF51905">
    <property type="entry name" value="FAD/NAD(P)-binding domain"/>
    <property type="match status" value="1"/>
</dbReference>
<organism evidence="7 8">
    <name type="scientific">Penicillium atrosanguineum</name>
    <dbReference type="NCBI Taxonomy" id="1132637"/>
    <lineage>
        <taxon>Eukaryota</taxon>
        <taxon>Fungi</taxon>
        <taxon>Dikarya</taxon>
        <taxon>Ascomycota</taxon>
        <taxon>Pezizomycotina</taxon>
        <taxon>Eurotiomycetes</taxon>
        <taxon>Eurotiomycetidae</taxon>
        <taxon>Eurotiales</taxon>
        <taxon>Aspergillaceae</taxon>
        <taxon>Penicillium</taxon>
    </lineage>
</organism>
<evidence type="ECO:0000256" key="1">
    <source>
        <dbReference type="ARBA" id="ARBA00007992"/>
    </source>
</evidence>
<dbReference type="GO" id="GO:0071949">
    <property type="term" value="F:FAD binding"/>
    <property type="evidence" value="ECO:0007669"/>
    <property type="project" value="InterPro"/>
</dbReference>
<name>A0A9W9Q5F5_9EURO</name>
<keyword evidence="8" id="KW-1185">Reference proteome</keyword>
<proteinExistence type="inferred from homology"/>
<reference evidence="7" key="1">
    <citation type="submission" date="2022-12" db="EMBL/GenBank/DDBJ databases">
        <authorList>
            <person name="Petersen C."/>
        </authorList>
    </citation>
    <scope>NUCLEOTIDE SEQUENCE</scope>
    <source>
        <strain evidence="7">IBT 21472</strain>
    </source>
</reference>
<comment type="caution">
    <text evidence="7">The sequence shown here is derived from an EMBL/GenBank/DDBJ whole genome shotgun (WGS) entry which is preliminary data.</text>
</comment>
<dbReference type="Proteomes" id="UP001147746">
    <property type="component" value="Unassembled WGS sequence"/>
</dbReference>
<evidence type="ECO:0000259" key="6">
    <source>
        <dbReference type="Pfam" id="PF01494"/>
    </source>
</evidence>
<evidence type="ECO:0000313" key="7">
    <source>
        <dbReference type="EMBL" id="KAJ5324955.1"/>
    </source>
</evidence>
<dbReference type="Pfam" id="PF01494">
    <property type="entry name" value="FAD_binding_3"/>
    <property type="match status" value="1"/>
</dbReference>
<keyword evidence="4" id="KW-0560">Oxidoreductase</keyword>
<gene>
    <name evidence="7" type="ORF">N7476_003555</name>
</gene>
<evidence type="ECO:0000313" key="8">
    <source>
        <dbReference type="Proteomes" id="UP001147746"/>
    </source>
</evidence>
<dbReference type="InterPro" id="IPR050493">
    <property type="entry name" value="FAD-dep_Monooxygenase_BioMet"/>
</dbReference>
<dbReference type="InterPro" id="IPR036188">
    <property type="entry name" value="FAD/NAD-bd_sf"/>
</dbReference>
<comment type="similarity">
    <text evidence="1">Belongs to the paxM FAD-dependent monooxygenase family.</text>
</comment>
<keyword evidence="2" id="KW-0285">Flavoprotein</keyword>
<evidence type="ECO:0000256" key="5">
    <source>
        <dbReference type="ARBA" id="ARBA00023033"/>
    </source>
</evidence>
<dbReference type="AlphaFoldDB" id="A0A9W9Q5F5"/>
<dbReference type="PANTHER" id="PTHR13789:SF236">
    <property type="entry name" value="MONOOXYGENASE, PUTATIVE (AFU_ORTHOLOGUE AFUA_6G12060)-RELATED"/>
    <property type="match status" value="1"/>
</dbReference>